<feature type="DNA-binding region" description="H-T-H motif" evidence="5">
    <location>
        <begin position="33"/>
        <end position="52"/>
    </location>
</feature>
<dbReference type="SUPFAM" id="SSF46689">
    <property type="entry name" value="Homeodomain-like"/>
    <property type="match status" value="1"/>
</dbReference>
<dbReference type="InterPro" id="IPR039538">
    <property type="entry name" value="BetI_C"/>
</dbReference>
<dbReference type="Proteomes" id="UP000515511">
    <property type="component" value="Chromosome"/>
</dbReference>
<dbReference type="InterPro" id="IPR009057">
    <property type="entry name" value="Homeodomain-like_sf"/>
</dbReference>
<dbReference type="AlphaFoldDB" id="A0A7G6YDR5"/>
<protein>
    <submittedName>
        <fullName evidence="7">TetR family transcriptional regulator</fullName>
    </submittedName>
</protein>
<evidence type="ECO:0000313" key="7">
    <source>
        <dbReference type="EMBL" id="QNE36630.1"/>
    </source>
</evidence>
<dbReference type="InterPro" id="IPR001647">
    <property type="entry name" value="HTH_TetR"/>
</dbReference>
<dbReference type="InterPro" id="IPR036271">
    <property type="entry name" value="Tet_transcr_reg_TetR-rel_C_sf"/>
</dbReference>
<dbReference type="KEGG" id="lse:F1C12_16940"/>
<evidence type="ECO:0000256" key="5">
    <source>
        <dbReference type="PROSITE-ProRule" id="PRU00335"/>
    </source>
</evidence>
<keyword evidence="3 5" id="KW-0238">DNA-binding</keyword>
<dbReference type="PROSITE" id="PS50977">
    <property type="entry name" value="HTH_TETR_2"/>
    <property type="match status" value="1"/>
</dbReference>
<dbReference type="EMBL" id="CP043641">
    <property type="protein sequence ID" value="QNE36630.1"/>
    <property type="molecule type" value="Genomic_DNA"/>
</dbReference>
<proteinExistence type="predicted"/>
<name>A0A7G6YDR5_9MICO</name>
<dbReference type="GO" id="GO:0003700">
    <property type="term" value="F:DNA-binding transcription factor activity"/>
    <property type="evidence" value="ECO:0007669"/>
    <property type="project" value="TreeGrafter"/>
</dbReference>
<dbReference type="GO" id="GO:0000976">
    <property type="term" value="F:transcription cis-regulatory region binding"/>
    <property type="evidence" value="ECO:0007669"/>
    <property type="project" value="TreeGrafter"/>
</dbReference>
<dbReference type="Pfam" id="PF00440">
    <property type="entry name" value="TetR_N"/>
    <property type="match status" value="1"/>
</dbReference>
<keyword evidence="2" id="KW-0805">Transcription regulation</keyword>
<keyword evidence="1" id="KW-0678">Repressor</keyword>
<dbReference type="PANTHER" id="PTHR30055">
    <property type="entry name" value="HTH-TYPE TRANSCRIPTIONAL REGULATOR RUTR"/>
    <property type="match status" value="1"/>
</dbReference>
<reference evidence="8" key="1">
    <citation type="submission" date="2019-09" db="EMBL/GenBank/DDBJ databases">
        <title>Antimicrobial potential of Antarctic Bacteria.</title>
        <authorList>
            <person name="Benaud N."/>
            <person name="Edwards R.J."/>
            <person name="Ferrari B.C."/>
        </authorList>
    </citation>
    <scope>NUCLEOTIDE SEQUENCE [LARGE SCALE GENOMIC DNA]</scope>
    <source>
        <strain evidence="8">INR9</strain>
    </source>
</reference>
<dbReference type="RefSeq" id="WP_185276067.1">
    <property type="nucleotide sequence ID" value="NZ_CP043641.1"/>
</dbReference>
<feature type="domain" description="HTH tetR-type" evidence="6">
    <location>
        <begin position="10"/>
        <end position="70"/>
    </location>
</feature>
<accession>A0A7G6YDR5</accession>
<evidence type="ECO:0000313" key="8">
    <source>
        <dbReference type="Proteomes" id="UP000515511"/>
    </source>
</evidence>
<dbReference type="InterPro" id="IPR050109">
    <property type="entry name" value="HTH-type_TetR-like_transc_reg"/>
</dbReference>
<dbReference type="PANTHER" id="PTHR30055:SF200">
    <property type="entry name" value="HTH-TYPE TRANSCRIPTIONAL REPRESSOR BDCR"/>
    <property type="match status" value="1"/>
</dbReference>
<evidence type="ECO:0000256" key="3">
    <source>
        <dbReference type="ARBA" id="ARBA00023125"/>
    </source>
</evidence>
<evidence type="ECO:0000259" key="6">
    <source>
        <dbReference type="PROSITE" id="PS50977"/>
    </source>
</evidence>
<organism evidence="7 8">
    <name type="scientific">Leifsonia shinshuensis</name>
    <dbReference type="NCBI Taxonomy" id="150026"/>
    <lineage>
        <taxon>Bacteria</taxon>
        <taxon>Bacillati</taxon>
        <taxon>Actinomycetota</taxon>
        <taxon>Actinomycetes</taxon>
        <taxon>Micrococcales</taxon>
        <taxon>Microbacteriaceae</taxon>
        <taxon>Leifsonia</taxon>
    </lineage>
</organism>
<evidence type="ECO:0000256" key="2">
    <source>
        <dbReference type="ARBA" id="ARBA00023015"/>
    </source>
</evidence>
<gene>
    <name evidence="7" type="ORF">F1C12_16940</name>
</gene>
<dbReference type="Gene3D" id="1.10.357.10">
    <property type="entry name" value="Tetracycline Repressor, domain 2"/>
    <property type="match status" value="1"/>
</dbReference>
<evidence type="ECO:0000256" key="1">
    <source>
        <dbReference type="ARBA" id="ARBA00022491"/>
    </source>
</evidence>
<dbReference type="SUPFAM" id="SSF48498">
    <property type="entry name" value="Tetracyclin repressor-like, C-terminal domain"/>
    <property type="match status" value="1"/>
</dbReference>
<keyword evidence="4" id="KW-0804">Transcription</keyword>
<evidence type="ECO:0000256" key="4">
    <source>
        <dbReference type="ARBA" id="ARBA00023163"/>
    </source>
</evidence>
<dbReference type="Pfam" id="PF13977">
    <property type="entry name" value="TetR_C_6"/>
    <property type="match status" value="1"/>
</dbReference>
<sequence>MSRAARKPPAERRAELAASARALALDEGLAAVTLRAVAARAGVTPALVAHYHESMDGLVAETFTSIVGAEIAELRALLAAAPSPAAGLATLLRTLLDGTRDDVTVVWVEAWALGRRNSVLGAAVRDQMDAWSDVIEGVIADGVAAGSFRVEDPRAVAWQLLGMLDGLNAQALVRWGGAADRGSLLAHAVEGMLGVERGVLVA</sequence>